<dbReference type="InterPro" id="IPR036812">
    <property type="entry name" value="NAD(P)_OxRdtase_dom_sf"/>
</dbReference>
<reference evidence="3 4" key="1">
    <citation type="submission" date="2020-08" db="EMBL/GenBank/DDBJ databases">
        <title>Genomic Encyclopedia of Type Strains, Phase IV (KMG-IV): sequencing the most valuable type-strain genomes for metagenomic binning, comparative biology and taxonomic classification.</title>
        <authorList>
            <person name="Goeker M."/>
        </authorList>
    </citation>
    <scope>NUCLEOTIDE SEQUENCE [LARGE SCALE GENOMIC DNA]</scope>
    <source>
        <strain evidence="3 4">DSM 7465</strain>
    </source>
</reference>
<dbReference type="CDD" id="cd19076">
    <property type="entry name" value="AKR_AKR13A_13D"/>
    <property type="match status" value="1"/>
</dbReference>
<comment type="caution">
    <text evidence="3">The sequence shown here is derived from an EMBL/GenBank/DDBJ whole genome shotgun (WGS) entry which is preliminary data.</text>
</comment>
<dbReference type="InterPro" id="IPR050791">
    <property type="entry name" value="Aldo-Keto_reductase"/>
</dbReference>
<evidence type="ECO:0000313" key="4">
    <source>
        <dbReference type="Proteomes" id="UP000575068"/>
    </source>
</evidence>
<sequence>MKYRTLGRDLKVSALGLGCMPMSGFWGSQGVYGAVDEGEAIATIHRAIDLGVTFFDTAEVYGPYLNEELLGSAIKGRREGLVIATKFVFRVEEGGYGLDGSPANARRACEGCLKRLGVDTIDLFYLHRVDPNTPIEESIGGMSELVREGKIRHIGLSEAGPNTIRRAHAVHPVTALQPEYSLWERDVETDILPVARELGIGVVPFSPLGRGFLTGAFSSRDDIADGDYRKSSEPRLQEGNFDANLKIVEAVRQVATRHGVSPARVALAWLLAQGDDIVPIPGAKRRVTMEDSMAAVDLELTADDIASLNAAAPVGGTAGPRYGPEQMKGVNI</sequence>
<feature type="domain" description="NADP-dependent oxidoreductase" evidence="2">
    <location>
        <begin position="24"/>
        <end position="311"/>
    </location>
</feature>
<accession>A0A840HZG2</accession>
<proteinExistence type="predicted"/>
<dbReference type="InterPro" id="IPR020471">
    <property type="entry name" value="AKR"/>
</dbReference>
<dbReference type="Proteomes" id="UP000575068">
    <property type="component" value="Unassembled WGS sequence"/>
</dbReference>
<dbReference type="PANTHER" id="PTHR43625:SF40">
    <property type="entry name" value="ALDO-KETO REDUCTASE YAKC [NADP(+)]"/>
    <property type="match status" value="1"/>
</dbReference>
<organism evidence="3 4">
    <name type="scientific">Rhizorhapis suberifaciens</name>
    <name type="common">corky root of lettuce</name>
    <dbReference type="NCBI Taxonomy" id="13656"/>
    <lineage>
        <taxon>Bacteria</taxon>
        <taxon>Pseudomonadati</taxon>
        <taxon>Pseudomonadota</taxon>
        <taxon>Alphaproteobacteria</taxon>
        <taxon>Sphingomonadales</taxon>
        <taxon>Sphingomonadaceae</taxon>
        <taxon>Rhizorhapis</taxon>
    </lineage>
</organism>
<keyword evidence="1" id="KW-0560">Oxidoreductase</keyword>
<dbReference type="Gene3D" id="3.20.20.100">
    <property type="entry name" value="NADP-dependent oxidoreductase domain"/>
    <property type="match status" value="1"/>
</dbReference>
<evidence type="ECO:0000313" key="3">
    <source>
        <dbReference type="EMBL" id="MBB4643041.1"/>
    </source>
</evidence>
<dbReference type="SUPFAM" id="SSF51430">
    <property type="entry name" value="NAD(P)-linked oxidoreductase"/>
    <property type="match status" value="1"/>
</dbReference>
<keyword evidence="4" id="KW-1185">Reference proteome</keyword>
<dbReference type="EMBL" id="JACHOV010000032">
    <property type="protein sequence ID" value="MBB4643041.1"/>
    <property type="molecule type" value="Genomic_DNA"/>
</dbReference>
<protein>
    <submittedName>
        <fullName evidence="3">Aryl-alcohol dehydrogenase-like predicted oxidoreductase</fullName>
    </submittedName>
</protein>
<gene>
    <name evidence="3" type="ORF">HNQ99_003379</name>
</gene>
<dbReference type="GO" id="GO:0016491">
    <property type="term" value="F:oxidoreductase activity"/>
    <property type="evidence" value="ECO:0007669"/>
    <property type="project" value="UniProtKB-KW"/>
</dbReference>
<name>A0A840HZG2_9SPHN</name>
<dbReference type="PRINTS" id="PR00069">
    <property type="entry name" value="ALDKETRDTASE"/>
</dbReference>
<evidence type="ECO:0000259" key="2">
    <source>
        <dbReference type="Pfam" id="PF00248"/>
    </source>
</evidence>
<dbReference type="GO" id="GO:0005737">
    <property type="term" value="C:cytoplasm"/>
    <property type="evidence" value="ECO:0007669"/>
    <property type="project" value="TreeGrafter"/>
</dbReference>
<evidence type="ECO:0000256" key="1">
    <source>
        <dbReference type="ARBA" id="ARBA00023002"/>
    </source>
</evidence>
<dbReference type="RefSeq" id="WP_184477640.1">
    <property type="nucleotide sequence ID" value="NZ_JACHOV010000032.1"/>
</dbReference>
<dbReference type="AlphaFoldDB" id="A0A840HZG2"/>
<dbReference type="Pfam" id="PF00248">
    <property type="entry name" value="Aldo_ket_red"/>
    <property type="match status" value="1"/>
</dbReference>
<dbReference type="InterPro" id="IPR023210">
    <property type="entry name" value="NADP_OxRdtase_dom"/>
</dbReference>
<dbReference type="PANTHER" id="PTHR43625">
    <property type="entry name" value="AFLATOXIN B1 ALDEHYDE REDUCTASE"/>
    <property type="match status" value="1"/>
</dbReference>